<dbReference type="Proteomes" id="UP000293162">
    <property type="component" value="Unassembled WGS sequence"/>
</dbReference>
<evidence type="ECO:0000256" key="2">
    <source>
        <dbReference type="ARBA" id="ARBA00005995"/>
    </source>
</evidence>
<reference evidence="6 7" key="1">
    <citation type="submission" date="2019-02" db="EMBL/GenBank/DDBJ databases">
        <title>Bacterial novel species Emticicia sp. 17J42-9 isolated from soil.</title>
        <authorList>
            <person name="Jung H.-Y."/>
        </authorList>
    </citation>
    <scope>NUCLEOTIDE SEQUENCE [LARGE SCALE GENOMIC DNA]</scope>
    <source>
        <strain evidence="6 7">17J42-9</strain>
    </source>
</reference>
<dbReference type="Gene3D" id="3.50.50.60">
    <property type="entry name" value="FAD/NAD(P)-binding domain"/>
    <property type="match status" value="1"/>
</dbReference>
<gene>
    <name evidence="6" type="ORF">EWM59_00995</name>
</gene>
<dbReference type="EMBL" id="SEWF01000001">
    <property type="protein sequence ID" value="RYU97730.1"/>
    <property type="molecule type" value="Genomic_DNA"/>
</dbReference>
<feature type="domain" description="Amine oxidase" evidence="5">
    <location>
        <begin position="38"/>
        <end position="443"/>
    </location>
</feature>
<comment type="caution">
    <text evidence="6">The sequence shown here is derived from an EMBL/GenBank/DDBJ whole genome shotgun (WGS) entry which is preliminary data.</text>
</comment>
<organism evidence="6 7">
    <name type="scientific">Emticicia agri</name>
    <dbReference type="NCBI Taxonomy" id="2492393"/>
    <lineage>
        <taxon>Bacteria</taxon>
        <taxon>Pseudomonadati</taxon>
        <taxon>Bacteroidota</taxon>
        <taxon>Cytophagia</taxon>
        <taxon>Cytophagales</taxon>
        <taxon>Leadbetterellaceae</taxon>
        <taxon>Emticicia</taxon>
    </lineage>
</organism>
<feature type="binding site" evidence="4">
    <location>
        <position position="423"/>
    </location>
    <ligand>
        <name>FAD</name>
        <dbReference type="ChEBI" id="CHEBI:57692"/>
    </ligand>
</feature>
<dbReference type="InterPro" id="IPR001613">
    <property type="entry name" value="Flavin_amine_oxidase"/>
</dbReference>
<evidence type="ECO:0000313" key="7">
    <source>
        <dbReference type="Proteomes" id="UP000293162"/>
    </source>
</evidence>
<sequence length="447" mass="50983">MKRRSFLGLAASGAVLLNQKTFAHHVKPSKVVILGAGFSGLSAALTLFEKKIDFVILESCNRIGGRVFTHKIDEQADLRVELGAEWVGESHEEVKKLCERFKIQLNDNRFDTDLYFRGKYSKVNKWDFDADWKKKLEGLLEAFKNLNSEQQKLFDRLNWWRYLVNNGIPENDLYFRELLDSTDFGESIRHVSAYAAISEYAYSSKKNEMDLKMEGGNSTLANKIADLIGREKILTDHHVEAIIQKGKNITVKCADGKTFDADRVICTVPAFALGQINFSPALPKSKLHALDALQYARINKCVGLFSQRFWKREDFDMITDTPAHYFYHATKNQNHVKGAITSYSIGEKADMFGWHGDDYRRQTIIDSIRPVGDARNYLQKVVNYNWGQDRYSKGAYAIYATGQWFTIQPELKKPHLNVHFAGEHLAEWQGFMEGAIVSGRDAALEAI</sequence>
<keyword evidence="3" id="KW-0560">Oxidoreductase</keyword>
<evidence type="ECO:0000256" key="3">
    <source>
        <dbReference type="ARBA" id="ARBA00023002"/>
    </source>
</evidence>
<comment type="similarity">
    <text evidence="2">Belongs to the flavin monoamine oxidase family.</text>
</comment>
<name>A0A4V1ZDY0_9BACT</name>
<proteinExistence type="inferred from homology"/>
<dbReference type="InterPro" id="IPR050703">
    <property type="entry name" value="Flavin_MAO"/>
</dbReference>
<comment type="cofactor">
    <cofactor evidence="1">
        <name>FAD</name>
        <dbReference type="ChEBI" id="CHEBI:57692"/>
    </cofactor>
</comment>
<dbReference type="PANTHER" id="PTHR43563">
    <property type="entry name" value="AMINE OXIDASE"/>
    <property type="match status" value="1"/>
</dbReference>
<dbReference type="SUPFAM" id="SSF54373">
    <property type="entry name" value="FAD-linked reductases, C-terminal domain"/>
    <property type="match status" value="1"/>
</dbReference>
<dbReference type="InterPro" id="IPR036188">
    <property type="entry name" value="FAD/NAD-bd_sf"/>
</dbReference>
<feature type="binding site" evidence="4">
    <location>
        <position position="239"/>
    </location>
    <ligand>
        <name>FAD</name>
        <dbReference type="ChEBI" id="CHEBI:57692"/>
    </ligand>
</feature>
<feature type="binding site" evidence="4">
    <location>
        <position position="39"/>
    </location>
    <ligand>
        <name>FAD</name>
        <dbReference type="ChEBI" id="CHEBI:57692"/>
    </ligand>
</feature>
<evidence type="ECO:0000256" key="4">
    <source>
        <dbReference type="PIRSR" id="PIRSR601613-1"/>
    </source>
</evidence>
<evidence type="ECO:0000256" key="1">
    <source>
        <dbReference type="ARBA" id="ARBA00001974"/>
    </source>
</evidence>
<keyword evidence="7" id="KW-1185">Reference proteome</keyword>
<dbReference type="RefSeq" id="WP_130019074.1">
    <property type="nucleotide sequence ID" value="NZ_SEWF01000001.1"/>
</dbReference>
<evidence type="ECO:0000259" key="5">
    <source>
        <dbReference type="Pfam" id="PF01593"/>
    </source>
</evidence>
<dbReference type="Pfam" id="PF01593">
    <property type="entry name" value="Amino_oxidase"/>
    <property type="match status" value="1"/>
</dbReference>
<dbReference type="PRINTS" id="PR00757">
    <property type="entry name" value="AMINEOXDASEF"/>
</dbReference>
<dbReference type="AlphaFoldDB" id="A0A4V1ZDY0"/>
<dbReference type="OrthoDB" id="56323at2"/>
<protein>
    <submittedName>
        <fullName evidence="6">FAD-dependent oxidoreductase</fullName>
    </submittedName>
</protein>
<dbReference type="SUPFAM" id="SSF51905">
    <property type="entry name" value="FAD/NAD(P)-binding domain"/>
    <property type="match status" value="1"/>
</dbReference>
<dbReference type="PANTHER" id="PTHR43563:SF1">
    <property type="entry name" value="AMINE OXIDASE [FLAVIN-CONTAINING] B"/>
    <property type="match status" value="1"/>
</dbReference>
<accession>A0A4V1ZDY0</accession>
<dbReference type="GO" id="GO:0016491">
    <property type="term" value="F:oxidoreductase activity"/>
    <property type="evidence" value="ECO:0007669"/>
    <property type="project" value="UniProtKB-KW"/>
</dbReference>
<dbReference type="InterPro" id="IPR002937">
    <property type="entry name" value="Amino_oxidase"/>
</dbReference>
<evidence type="ECO:0000313" key="6">
    <source>
        <dbReference type="EMBL" id="RYU97730.1"/>
    </source>
</evidence>